<dbReference type="Pfam" id="PF00356">
    <property type="entry name" value="LacI"/>
    <property type="match status" value="1"/>
</dbReference>
<proteinExistence type="predicted"/>
<evidence type="ECO:0000313" key="6">
    <source>
        <dbReference type="EMBL" id="PEQ24940.1"/>
    </source>
</evidence>
<dbReference type="EMBL" id="ABCB02000016">
    <property type="protein sequence ID" value="EDO62280.1"/>
    <property type="molecule type" value="Genomic_DNA"/>
</dbReference>
<sequence length="335" mass="36561">MVTITDIARRLGVAVSTVSKGLNGANDVSESTRALILKTAVEMGYAGRKVQKSGVRKVCVLAEREEFLSAGQFGYDLAVGFRTTAAQNGWQADLAPFQGLLSSQEALDTFLLRHNYAGAFLIKQPLDSFFQANYLKNLINSAFPLVFWEEESNGPCSGSVGSDHRRGAFMAVEHLCQLGHKRIALLNGLPDFPLSGLWAAAYRDALEVLQLTYQDALYADCRGEESVRPFVDRLLSFGATAVLCAGSQASSSVLACLRAMGRRIPEEISVLGLSGRLEASEKKEPFTVVRQDSLSLGRAAFYMLEGLRNKIPMGRLLLRPQLILRDTTGPCARHL</sequence>
<keyword evidence="8" id="KW-1185">Reference proteome</keyword>
<evidence type="ECO:0000259" key="4">
    <source>
        <dbReference type="PROSITE" id="PS50932"/>
    </source>
</evidence>
<evidence type="ECO:0000313" key="5">
    <source>
        <dbReference type="EMBL" id="EDO62280.1"/>
    </source>
</evidence>
<dbReference type="eggNOG" id="COG1609">
    <property type="taxonomic scope" value="Bacteria"/>
</dbReference>
<dbReference type="Gene3D" id="1.10.260.40">
    <property type="entry name" value="lambda repressor-like DNA-binding domains"/>
    <property type="match status" value="1"/>
</dbReference>
<reference evidence="6 8" key="3">
    <citation type="submission" date="2017-07" db="EMBL/GenBank/DDBJ databases">
        <title>Prevalence of linear plasmids in Cutibacterium (Propionibacterium) acnes isolates obtained from prostatic tissue.</title>
        <authorList>
            <person name="Davidsson S."/>
            <person name="Carlsson J."/>
            <person name="Molling P."/>
            <person name="Andren O."/>
            <person name="Andersson S.-O."/>
            <person name="Brzuszkiewicz E."/>
            <person name="Poehlein A."/>
            <person name="Al-Zeer M."/>
            <person name="Brinkmann V."/>
            <person name="Scavenius C."/>
            <person name="Nazipi S."/>
            <person name="Soderquist B."/>
            <person name="Bruggemann H."/>
        </authorList>
    </citation>
    <scope>NUCLEOTIDE SEQUENCE [LARGE SCALE GENOMIC DNA]</scope>
    <source>
        <strain evidence="6 8">DSM 753</strain>
    </source>
</reference>
<evidence type="ECO:0000256" key="2">
    <source>
        <dbReference type="ARBA" id="ARBA00023125"/>
    </source>
</evidence>
<dbReference type="GO" id="GO:0000976">
    <property type="term" value="F:transcription cis-regulatory region binding"/>
    <property type="evidence" value="ECO:0007669"/>
    <property type="project" value="TreeGrafter"/>
</dbReference>
<reference evidence="5 7" key="2">
    <citation type="submission" date="2007-08" db="EMBL/GenBank/DDBJ databases">
        <authorList>
            <person name="Fulton L."/>
            <person name="Clifton S."/>
            <person name="Fulton B."/>
            <person name="Xu J."/>
            <person name="Minx P."/>
            <person name="Pepin K.H."/>
            <person name="Johnson M."/>
            <person name="Thiruvilangam P."/>
            <person name="Bhonagiri V."/>
            <person name="Nash W.E."/>
            <person name="Wang C."/>
            <person name="Mardis E.R."/>
            <person name="Wilson R.K."/>
        </authorList>
    </citation>
    <scope>NUCLEOTIDE SEQUENCE [LARGE SCALE GENOMIC DNA]</scope>
    <source>
        <strain evidence="5 7">DSM 753</strain>
    </source>
</reference>
<dbReference type="PANTHER" id="PTHR30146">
    <property type="entry name" value="LACI-RELATED TRANSCRIPTIONAL REPRESSOR"/>
    <property type="match status" value="1"/>
</dbReference>
<evidence type="ECO:0000256" key="1">
    <source>
        <dbReference type="ARBA" id="ARBA00023015"/>
    </source>
</evidence>
<name>A7VRF8_9FIRM</name>
<dbReference type="GO" id="GO:0003700">
    <property type="term" value="F:DNA-binding transcription factor activity"/>
    <property type="evidence" value="ECO:0007669"/>
    <property type="project" value="TreeGrafter"/>
</dbReference>
<dbReference type="SUPFAM" id="SSF47413">
    <property type="entry name" value="lambda repressor-like DNA-binding domains"/>
    <property type="match status" value="1"/>
</dbReference>
<keyword evidence="1" id="KW-0805">Transcription regulation</keyword>
<keyword evidence="2" id="KW-0238">DNA-binding</keyword>
<comment type="caution">
    <text evidence="5">The sequence shown here is derived from an EMBL/GenBank/DDBJ whole genome shotgun (WGS) entry which is preliminary data.</text>
</comment>
<feature type="domain" description="HTH lacI-type" evidence="4">
    <location>
        <begin position="2"/>
        <end position="57"/>
    </location>
</feature>
<dbReference type="InterPro" id="IPR028082">
    <property type="entry name" value="Peripla_BP_I"/>
</dbReference>
<accession>A7VRF8</accession>
<dbReference type="Gene3D" id="3.40.50.2300">
    <property type="match status" value="2"/>
</dbReference>
<dbReference type="CDD" id="cd01392">
    <property type="entry name" value="HTH_LacI"/>
    <property type="match status" value="1"/>
</dbReference>
<dbReference type="AlphaFoldDB" id="A7VRF8"/>
<dbReference type="EMBL" id="NOXF01000003">
    <property type="protein sequence ID" value="PEQ24940.1"/>
    <property type="molecule type" value="Genomic_DNA"/>
</dbReference>
<dbReference type="Proteomes" id="UP000003490">
    <property type="component" value="Unassembled WGS sequence"/>
</dbReference>
<dbReference type="Pfam" id="PF13377">
    <property type="entry name" value="Peripla_BP_3"/>
    <property type="match status" value="1"/>
</dbReference>
<dbReference type="HOGENOM" id="CLU_037628_6_1_9"/>
<evidence type="ECO:0000256" key="3">
    <source>
        <dbReference type="ARBA" id="ARBA00023163"/>
    </source>
</evidence>
<protein>
    <submittedName>
        <fullName evidence="6">LacI family transcriptional regulator</fullName>
    </submittedName>
    <submittedName>
        <fullName evidence="5">Transcriptional regulator, LacI family</fullName>
    </submittedName>
</protein>
<keyword evidence="3" id="KW-0804">Transcription</keyword>
<dbReference type="PANTHER" id="PTHR30146:SF153">
    <property type="entry name" value="LACTOSE OPERON REPRESSOR"/>
    <property type="match status" value="1"/>
</dbReference>
<dbReference type="InterPro" id="IPR010982">
    <property type="entry name" value="Lambda_DNA-bd_dom_sf"/>
</dbReference>
<dbReference type="OrthoDB" id="9789891at2"/>
<dbReference type="Proteomes" id="UP000220611">
    <property type="component" value="Unassembled WGS sequence"/>
</dbReference>
<evidence type="ECO:0000313" key="8">
    <source>
        <dbReference type="Proteomes" id="UP000220611"/>
    </source>
</evidence>
<dbReference type="SUPFAM" id="SSF53822">
    <property type="entry name" value="Periplasmic binding protein-like I"/>
    <property type="match status" value="1"/>
</dbReference>
<organism evidence="5 7">
    <name type="scientific">[Clostridium] leptum DSM 753</name>
    <dbReference type="NCBI Taxonomy" id="428125"/>
    <lineage>
        <taxon>Bacteria</taxon>
        <taxon>Bacillati</taxon>
        <taxon>Bacillota</taxon>
        <taxon>Clostridia</taxon>
        <taxon>Eubacteriales</taxon>
        <taxon>Oscillospiraceae</taxon>
        <taxon>Oscillospiraceae incertae sedis</taxon>
    </lineage>
</organism>
<gene>
    <name evidence="6" type="ORF">CH238_05720</name>
    <name evidence="5" type="ORF">CLOLEP_01141</name>
</gene>
<evidence type="ECO:0000313" key="7">
    <source>
        <dbReference type="Proteomes" id="UP000003490"/>
    </source>
</evidence>
<dbReference type="SMART" id="SM00354">
    <property type="entry name" value="HTH_LACI"/>
    <property type="match status" value="1"/>
</dbReference>
<reference evidence="5 7" key="1">
    <citation type="submission" date="2007-08" db="EMBL/GenBank/DDBJ databases">
        <title>Draft genome sequence of Clostridium leptum (DSM 753).</title>
        <authorList>
            <person name="Sudarsanam P."/>
            <person name="Ley R."/>
            <person name="Guruge J."/>
            <person name="Turnbaugh P.J."/>
            <person name="Mahowald M."/>
            <person name="Liep D."/>
            <person name="Gordon J."/>
        </authorList>
    </citation>
    <scope>NUCLEOTIDE SEQUENCE [LARGE SCALE GENOMIC DNA]</scope>
    <source>
        <strain evidence="5 7">DSM 753</strain>
    </source>
</reference>
<dbReference type="InterPro" id="IPR000843">
    <property type="entry name" value="HTH_LacI"/>
</dbReference>
<dbReference type="InterPro" id="IPR046335">
    <property type="entry name" value="LacI/GalR-like_sensor"/>
</dbReference>
<dbReference type="PROSITE" id="PS50932">
    <property type="entry name" value="HTH_LACI_2"/>
    <property type="match status" value="1"/>
</dbReference>